<evidence type="ECO:0000313" key="8">
    <source>
        <dbReference type="EMBL" id="MCM6772885.1"/>
    </source>
</evidence>
<dbReference type="AlphaFoldDB" id="A0A9X2IWJ0"/>
<name>A0A9X2IWJ0_9NOCA</name>
<dbReference type="SUPFAM" id="SSF53901">
    <property type="entry name" value="Thiolase-like"/>
    <property type="match status" value="2"/>
</dbReference>
<evidence type="ECO:0000313" key="9">
    <source>
        <dbReference type="Proteomes" id="UP001139157"/>
    </source>
</evidence>
<dbReference type="Pfam" id="PF02803">
    <property type="entry name" value="Thiolase_C"/>
    <property type="match status" value="1"/>
</dbReference>
<feature type="active site" description="Proton acceptor" evidence="4">
    <location>
        <position position="338"/>
    </location>
</feature>
<dbReference type="EMBL" id="JAMRXG010000002">
    <property type="protein sequence ID" value="MCM6772885.1"/>
    <property type="molecule type" value="Genomic_DNA"/>
</dbReference>
<feature type="domain" description="Thiolase N-terminal" evidence="6">
    <location>
        <begin position="5"/>
        <end position="250"/>
    </location>
</feature>
<dbReference type="InterPro" id="IPR020617">
    <property type="entry name" value="Thiolase_C"/>
</dbReference>
<dbReference type="RefSeq" id="WP_251910207.1">
    <property type="nucleotide sequence ID" value="NZ_JAMRXG010000002.1"/>
</dbReference>
<dbReference type="InterPro" id="IPR016039">
    <property type="entry name" value="Thiolase-like"/>
</dbReference>
<evidence type="ECO:0000256" key="4">
    <source>
        <dbReference type="PIRSR" id="PIRSR000429-1"/>
    </source>
</evidence>
<dbReference type="PANTHER" id="PTHR43365">
    <property type="entry name" value="BLR7806 PROTEIN"/>
    <property type="match status" value="1"/>
</dbReference>
<dbReference type="NCBIfam" id="TIGR01930">
    <property type="entry name" value="AcCoA-C-Actrans"/>
    <property type="match status" value="1"/>
</dbReference>
<gene>
    <name evidence="8" type="ORF">NDR86_05290</name>
</gene>
<dbReference type="PANTHER" id="PTHR43365:SF1">
    <property type="entry name" value="ACETYL-COA C-ACYLTRANSFERASE"/>
    <property type="match status" value="1"/>
</dbReference>
<feature type="active site" description="Acyl-thioester intermediate" evidence="4">
    <location>
        <position position="89"/>
    </location>
</feature>
<protein>
    <submittedName>
        <fullName evidence="8">Acetyl-CoA C-acetyltransferase</fullName>
        <ecNumber evidence="8">2.3.1.9</ecNumber>
    </submittedName>
</protein>
<dbReference type="InterPro" id="IPR020613">
    <property type="entry name" value="Thiolase_CS"/>
</dbReference>
<evidence type="ECO:0000259" key="6">
    <source>
        <dbReference type="Pfam" id="PF00108"/>
    </source>
</evidence>
<accession>A0A9X2IWJ0</accession>
<dbReference type="NCBIfam" id="NF005865">
    <property type="entry name" value="PRK07801.1"/>
    <property type="match status" value="1"/>
</dbReference>
<dbReference type="EC" id="2.3.1.9" evidence="8"/>
<evidence type="ECO:0000256" key="2">
    <source>
        <dbReference type="ARBA" id="ARBA00022679"/>
    </source>
</evidence>
<dbReference type="GO" id="GO:0003985">
    <property type="term" value="F:acetyl-CoA C-acetyltransferase activity"/>
    <property type="evidence" value="ECO:0007669"/>
    <property type="project" value="UniProtKB-EC"/>
</dbReference>
<evidence type="ECO:0000256" key="5">
    <source>
        <dbReference type="RuleBase" id="RU003557"/>
    </source>
</evidence>
<evidence type="ECO:0000256" key="1">
    <source>
        <dbReference type="ARBA" id="ARBA00010982"/>
    </source>
</evidence>
<feature type="active site" description="Proton acceptor" evidence="4">
    <location>
        <position position="368"/>
    </location>
</feature>
<keyword evidence="9" id="KW-1185">Reference proteome</keyword>
<keyword evidence="3 5" id="KW-0012">Acyltransferase</keyword>
<reference evidence="8" key="1">
    <citation type="submission" date="2022-06" db="EMBL/GenBank/DDBJ databases">
        <title>Novel species in genus nocardia.</title>
        <authorList>
            <person name="Li F."/>
        </authorList>
    </citation>
    <scope>NUCLEOTIDE SEQUENCE</scope>
    <source>
        <strain evidence="8">CDC141</strain>
    </source>
</reference>
<dbReference type="InterPro" id="IPR020616">
    <property type="entry name" value="Thiolase_N"/>
</dbReference>
<organism evidence="8 9">
    <name type="scientific">Nocardia pulmonis</name>
    <dbReference type="NCBI Taxonomy" id="2951408"/>
    <lineage>
        <taxon>Bacteria</taxon>
        <taxon>Bacillati</taxon>
        <taxon>Actinomycetota</taxon>
        <taxon>Actinomycetes</taxon>
        <taxon>Mycobacteriales</taxon>
        <taxon>Nocardiaceae</taxon>
        <taxon>Nocardia</taxon>
    </lineage>
</organism>
<keyword evidence="2 5" id="KW-0808">Transferase</keyword>
<dbReference type="PIRSF" id="PIRSF000429">
    <property type="entry name" value="Ac-CoA_Ac_transf"/>
    <property type="match status" value="1"/>
</dbReference>
<proteinExistence type="inferred from homology"/>
<dbReference type="InterPro" id="IPR002155">
    <property type="entry name" value="Thiolase"/>
</dbReference>
<comment type="caution">
    <text evidence="8">The sequence shown here is derived from an EMBL/GenBank/DDBJ whole genome shotgun (WGS) entry which is preliminary data.</text>
</comment>
<sequence>MREAYVIDAVRTPVGKRGGALSGVHPADLGAAALRGLLARNPIDPIQVDDVIFGCVDAIGPQAGNIARTAWLAAGYPEEVPGVTVDRQCGSSQQAINFGAQAIMSGTAEVIVAGGVQNMSAIPISAAMLAGREYGFDSPFVGAQGWDHRYGTGEVSQFRGAQLIAEKWGIGREDMERWALRSHQRARNAIAQGRFDREIVPVGDFWIDEGPRETSLEKMAALKPLSEGSPLTAAVASQISDGASATLLASPWAVEEFGLTPRARVHHVSARGADPIYMLTAPIPATRWALAKTGLTIDDMDVIEINEAFAPVVLAWLRETGADPDRVNVNGGAIALGHPLGATGAKLFATLLSELERVRGRYGLLTICEGGGTANVTIIERLG</sequence>
<dbReference type="Pfam" id="PF00108">
    <property type="entry name" value="Thiolase_N"/>
    <property type="match status" value="1"/>
</dbReference>
<evidence type="ECO:0000259" key="7">
    <source>
        <dbReference type="Pfam" id="PF02803"/>
    </source>
</evidence>
<evidence type="ECO:0000256" key="3">
    <source>
        <dbReference type="ARBA" id="ARBA00023315"/>
    </source>
</evidence>
<dbReference type="PROSITE" id="PS00737">
    <property type="entry name" value="THIOLASE_2"/>
    <property type="match status" value="1"/>
</dbReference>
<comment type="similarity">
    <text evidence="1 5">Belongs to the thiolase-like superfamily. Thiolase family.</text>
</comment>
<dbReference type="Gene3D" id="3.40.47.10">
    <property type="match status" value="2"/>
</dbReference>
<dbReference type="CDD" id="cd00751">
    <property type="entry name" value="thiolase"/>
    <property type="match status" value="1"/>
</dbReference>
<feature type="domain" description="Thiolase C-terminal" evidence="7">
    <location>
        <begin position="260"/>
        <end position="381"/>
    </location>
</feature>
<dbReference type="Proteomes" id="UP001139157">
    <property type="component" value="Unassembled WGS sequence"/>
</dbReference>